<feature type="domain" description="HTH hxlR-type" evidence="4">
    <location>
        <begin position="8"/>
        <end position="107"/>
    </location>
</feature>
<dbReference type="InterPro" id="IPR002577">
    <property type="entry name" value="HTH_HxlR"/>
</dbReference>
<evidence type="ECO:0000256" key="3">
    <source>
        <dbReference type="ARBA" id="ARBA00023163"/>
    </source>
</evidence>
<evidence type="ECO:0000256" key="1">
    <source>
        <dbReference type="ARBA" id="ARBA00023015"/>
    </source>
</evidence>
<evidence type="ECO:0000313" key="6">
    <source>
        <dbReference type="Proteomes" id="UP000249008"/>
    </source>
</evidence>
<protein>
    <submittedName>
        <fullName evidence="5">HTH-type transcriptional activator hxlR</fullName>
    </submittedName>
</protein>
<dbReference type="EMBL" id="LS483487">
    <property type="protein sequence ID" value="SQJ09959.1"/>
    <property type="molecule type" value="Genomic_DNA"/>
</dbReference>
<dbReference type="InterPro" id="IPR036388">
    <property type="entry name" value="WH-like_DNA-bd_sf"/>
</dbReference>
<organism evidence="5 6">
    <name type="scientific">Fusobacterium ulcerans</name>
    <dbReference type="NCBI Taxonomy" id="861"/>
    <lineage>
        <taxon>Bacteria</taxon>
        <taxon>Fusobacteriati</taxon>
        <taxon>Fusobacteriota</taxon>
        <taxon>Fusobacteriia</taxon>
        <taxon>Fusobacteriales</taxon>
        <taxon>Fusobacteriaceae</taxon>
        <taxon>Fusobacterium</taxon>
    </lineage>
</organism>
<dbReference type="GeneID" id="78453708"/>
<sequence length="111" mass="13120">MAKKVITCPLELTQEILKKKWVSMILWRLRLGAMRIRDFKKDIKGCNEKMLIDHLNELLKTGLITKIEHEDTYPKHSEYLLTEMGRELLPILEKMQSFGAKYLLDKNSDEE</sequence>
<dbReference type="AlphaFoldDB" id="A0AAX1TRI8"/>
<gene>
    <name evidence="5" type="primary">hxlR</name>
    <name evidence="5" type="ORF">NCTC12112_02427</name>
</gene>
<accession>A0AAX1TRI8</accession>
<dbReference type="SUPFAM" id="SSF46785">
    <property type="entry name" value="Winged helix' DNA-binding domain"/>
    <property type="match status" value="1"/>
</dbReference>
<proteinExistence type="predicted"/>
<keyword evidence="3" id="KW-0804">Transcription</keyword>
<dbReference type="PANTHER" id="PTHR33204">
    <property type="entry name" value="TRANSCRIPTIONAL REGULATOR, MARR FAMILY"/>
    <property type="match status" value="1"/>
</dbReference>
<dbReference type="PROSITE" id="PS51118">
    <property type="entry name" value="HTH_HXLR"/>
    <property type="match status" value="1"/>
</dbReference>
<evidence type="ECO:0000256" key="2">
    <source>
        <dbReference type="ARBA" id="ARBA00023125"/>
    </source>
</evidence>
<dbReference type="InterPro" id="IPR036390">
    <property type="entry name" value="WH_DNA-bd_sf"/>
</dbReference>
<dbReference type="Pfam" id="PF01638">
    <property type="entry name" value="HxlR"/>
    <property type="match status" value="1"/>
</dbReference>
<dbReference type="Gene3D" id="1.10.10.10">
    <property type="entry name" value="Winged helix-like DNA-binding domain superfamily/Winged helix DNA-binding domain"/>
    <property type="match status" value="1"/>
</dbReference>
<dbReference type="Proteomes" id="UP000249008">
    <property type="component" value="Chromosome 1"/>
</dbReference>
<name>A0AAX1TRI8_9FUSO</name>
<keyword evidence="2" id="KW-0238">DNA-binding</keyword>
<keyword evidence="1" id="KW-0805">Transcription regulation</keyword>
<dbReference type="GO" id="GO:0003677">
    <property type="term" value="F:DNA binding"/>
    <property type="evidence" value="ECO:0007669"/>
    <property type="project" value="UniProtKB-KW"/>
</dbReference>
<reference evidence="5 6" key="1">
    <citation type="submission" date="2018-06" db="EMBL/GenBank/DDBJ databases">
        <authorList>
            <consortium name="Pathogen Informatics"/>
            <person name="Doyle S."/>
        </authorList>
    </citation>
    <scope>NUCLEOTIDE SEQUENCE [LARGE SCALE GENOMIC DNA]</scope>
    <source>
        <strain evidence="5 6">NCTC12112</strain>
    </source>
</reference>
<evidence type="ECO:0000259" key="4">
    <source>
        <dbReference type="PROSITE" id="PS51118"/>
    </source>
</evidence>
<evidence type="ECO:0000313" key="5">
    <source>
        <dbReference type="EMBL" id="SQJ09959.1"/>
    </source>
</evidence>
<dbReference type="KEGG" id="ful:C4N20_02725"/>
<dbReference type="RefSeq" id="WP_005981121.1">
    <property type="nucleotide sequence ID" value="NZ_BAABXY010000001.1"/>
</dbReference>